<dbReference type="Proteomes" id="UP000824078">
    <property type="component" value="Unassembled WGS sequence"/>
</dbReference>
<comment type="caution">
    <text evidence="1">The sequence shown here is derived from an EMBL/GenBank/DDBJ whole genome shotgun (WGS) entry which is preliminary data.</text>
</comment>
<proteinExistence type="predicted"/>
<evidence type="ECO:0000313" key="2">
    <source>
        <dbReference type="Proteomes" id="UP000824078"/>
    </source>
</evidence>
<gene>
    <name evidence="1" type="ORF">IAD17_06300</name>
</gene>
<dbReference type="EMBL" id="DVMQ01000017">
    <property type="protein sequence ID" value="HIU24517.1"/>
    <property type="molecule type" value="Genomic_DNA"/>
</dbReference>
<accession>A0A9D1L5X5</accession>
<dbReference type="SUPFAM" id="SSF56300">
    <property type="entry name" value="Metallo-dependent phosphatases"/>
    <property type="match status" value="1"/>
</dbReference>
<protein>
    <submittedName>
        <fullName evidence="1">Metallophosphoesterase</fullName>
    </submittedName>
</protein>
<reference evidence="1" key="1">
    <citation type="submission" date="2020-10" db="EMBL/GenBank/DDBJ databases">
        <authorList>
            <person name="Gilroy R."/>
        </authorList>
    </citation>
    <scope>NUCLEOTIDE SEQUENCE</scope>
    <source>
        <strain evidence="1">ChiHjej12B11-29160</strain>
    </source>
</reference>
<reference evidence="1" key="2">
    <citation type="journal article" date="2021" name="PeerJ">
        <title>Extensive microbial diversity within the chicken gut microbiome revealed by metagenomics and culture.</title>
        <authorList>
            <person name="Gilroy R."/>
            <person name="Ravi A."/>
            <person name="Getino M."/>
            <person name="Pursley I."/>
            <person name="Horton D.L."/>
            <person name="Alikhan N.F."/>
            <person name="Baker D."/>
            <person name="Gharbi K."/>
            <person name="Hall N."/>
            <person name="Watson M."/>
            <person name="Adriaenssens E.M."/>
            <person name="Foster-Nyarko E."/>
            <person name="Jarju S."/>
            <person name="Secka A."/>
            <person name="Antonio M."/>
            <person name="Oren A."/>
            <person name="Chaudhuri R.R."/>
            <person name="La Ragione R."/>
            <person name="Hildebrand F."/>
            <person name="Pallen M.J."/>
        </authorList>
    </citation>
    <scope>NUCLEOTIDE SEQUENCE</scope>
    <source>
        <strain evidence="1">ChiHjej12B11-29160</strain>
    </source>
</reference>
<dbReference type="InterPro" id="IPR029052">
    <property type="entry name" value="Metallo-depent_PP-like"/>
</dbReference>
<dbReference type="AlphaFoldDB" id="A0A9D1L5X5"/>
<sequence length="247" mass="28232">MAALVTGDLHGGIDIHRFFPSAFPEGRVLTKDDYLIVAGDFGLVWNFGMEELGWLDWLEDRPWTTLFVDGNHENHEALSALPVEQWHGGNVHRIRPSVLHLMRGQVFDICGSTVFTMGGATSVDRAMRVEGESWWPQEMPSAAEYAEAEANLAAHNWSVDYVVTHCCATQLLDTLYDGDIWQGPDELTDWFDMLEHRLLFKHWYFGHHHRDMVIIPDHRALYRDIVPLGDDEPLNQQSSSEEFVTDV</sequence>
<organism evidence="1 2">
    <name type="scientific">Candidatus Coprovicinus avistercoris</name>
    <dbReference type="NCBI Taxonomy" id="2840754"/>
    <lineage>
        <taxon>Bacteria</taxon>
        <taxon>Bacillati</taxon>
        <taxon>Actinomycetota</taxon>
        <taxon>Coriobacteriia</taxon>
        <taxon>Coriobacteriales</taxon>
        <taxon>Coriobacteriaceae</taxon>
        <taxon>Coriobacteriaceae incertae sedis</taxon>
        <taxon>Candidatus Coprovicinus</taxon>
    </lineage>
</organism>
<name>A0A9D1L5X5_9ACTN</name>
<evidence type="ECO:0000313" key="1">
    <source>
        <dbReference type="EMBL" id="HIU24517.1"/>
    </source>
</evidence>